<organism evidence="9 10">
    <name type="scientific">Geothrix limicola</name>
    <dbReference type="NCBI Taxonomy" id="2927978"/>
    <lineage>
        <taxon>Bacteria</taxon>
        <taxon>Pseudomonadati</taxon>
        <taxon>Acidobacteriota</taxon>
        <taxon>Holophagae</taxon>
        <taxon>Holophagales</taxon>
        <taxon>Holophagaceae</taxon>
        <taxon>Geothrix</taxon>
    </lineage>
</organism>
<dbReference type="PRINTS" id="PR00956">
    <property type="entry name" value="FLGMOTORFLIN"/>
</dbReference>
<evidence type="ECO:0000256" key="4">
    <source>
        <dbReference type="ARBA" id="ARBA00022475"/>
    </source>
</evidence>
<keyword evidence="5" id="KW-0145">Chemotaxis</keyword>
<dbReference type="RefSeq" id="WP_285569681.1">
    <property type="nucleotide sequence ID" value="NZ_BSDE01000001.1"/>
</dbReference>
<comment type="caution">
    <text evidence="9">The sequence shown here is derived from an EMBL/GenBank/DDBJ whole genome shotgun (WGS) entry which is preliminary data.</text>
</comment>
<evidence type="ECO:0000256" key="3">
    <source>
        <dbReference type="ARBA" id="ARBA00021897"/>
    </source>
</evidence>
<evidence type="ECO:0000259" key="8">
    <source>
        <dbReference type="Pfam" id="PF01052"/>
    </source>
</evidence>
<dbReference type="Gene3D" id="2.30.330.10">
    <property type="entry name" value="SpoA-like"/>
    <property type="match status" value="1"/>
</dbReference>
<dbReference type="PANTHER" id="PTHR43484:SF1">
    <property type="entry name" value="FLAGELLAR MOTOR SWITCH PROTEIN FLIN"/>
    <property type="match status" value="1"/>
</dbReference>
<dbReference type="Pfam" id="PF01052">
    <property type="entry name" value="FliMN_C"/>
    <property type="match status" value="1"/>
</dbReference>
<dbReference type="Proteomes" id="UP001165069">
    <property type="component" value="Unassembled WGS sequence"/>
</dbReference>
<keyword evidence="10" id="KW-1185">Reference proteome</keyword>
<comment type="similarity">
    <text evidence="2">Belongs to the FliN/MopA/SpaO family.</text>
</comment>
<comment type="subcellular location">
    <subcellularLocation>
        <location evidence="1">Cell membrane</location>
        <topology evidence="1">Peripheral membrane protein</topology>
        <orientation evidence="1">Cytoplasmic side</orientation>
    </subcellularLocation>
</comment>
<evidence type="ECO:0000313" key="9">
    <source>
        <dbReference type="EMBL" id="GLH71930.1"/>
    </source>
</evidence>
<evidence type="ECO:0000256" key="2">
    <source>
        <dbReference type="ARBA" id="ARBA00009226"/>
    </source>
</evidence>
<dbReference type="EMBL" id="BSDE01000001">
    <property type="protein sequence ID" value="GLH71930.1"/>
    <property type="molecule type" value="Genomic_DNA"/>
</dbReference>
<reference evidence="9 10" key="1">
    <citation type="journal article" date="2023" name="Antonie Van Leeuwenhoek">
        <title>Mesoterricola silvestris gen. nov., sp. nov., Mesoterricola sediminis sp. nov., Geothrix oryzae sp. nov., Geothrix edaphica sp. nov., Geothrix rubra sp. nov., and Geothrix limicola sp. nov., six novel members of Acidobacteriota isolated from soils.</title>
        <authorList>
            <person name="Itoh H."/>
            <person name="Sugisawa Y."/>
            <person name="Mise K."/>
            <person name="Xu Z."/>
            <person name="Kuniyasu M."/>
            <person name="Ushijima N."/>
            <person name="Kawano K."/>
            <person name="Kobayashi E."/>
            <person name="Shiratori Y."/>
            <person name="Masuda Y."/>
            <person name="Senoo K."/>
        </authorList>
    </citation>
    <scope>NUCLEOTIDE SEQUENCE [LARGE SCALE GENOMIC DNA]</scope>
    <source>
        <strain evidence="9 10">Red804</strain>
    </source>
</reference>
<gene>
    <name evidence="9" type="ORF">GETHLI_04320</name>
</gene>
<evidence type="ECO:0000313" key="10">
    <source>
        <dbReference type="Proteomes" id="UP001165069"/>
    </source>
</evidence>
<feature type="domain" description="Flagellar motor switch protein FliN-like C-terminal" evidence="8">
    <location>
        <begin position="29"/>
        <end position="96"/>
    </location>
</feature>
<protein>
    <recommendedName>
        <fullName evidence="3">Flagellar motor switch protein FliN</fullName>
    </recommendedName>
</protein>
<keyword evidence="6" id="KW-0283">Flagellar rotation</keyword>
<keyword evidence="7" id="KW-0472">Membrane</keyword>
<name>A0ABQ5QCS3_9BACT</name>
<accession>A0ABQ5QCS3</accession>
<dbReference type="InterPro" id="IPR001543">
    <property type="entry name" value="FliN-like_C"/>
</dbReference>
<dbReference type="PANTHER" id="PTHR43484">
    <property type="match status" value="1"/>
</dbReference>
<evidence type="ECO:0000256" key="5">
    <source>
        <dbReference type="ARBA" id="ARBA00022500"/>
    </source>
</evidence>
<proteinExistence type="inferred from homology"/>
<evidence type="ECO:0000256" key="1">
    <source>
        <dbReference type="ARBA" id="ARBA00004413"/>
    </source>
</evidence>
<dbReference type="InterPro" id="IPR036429">
    <property type="entry name" value="SpoA-like_sf"/>
</dbReference>
<sequence>MAIKRGDRIDSDRVLSFEQVVAEVMPFIDTPLKLEIQLGQARLTIRDLLDLEPGSLVELKKSAGEPMDVLCKDRVLIRGEVTVLEDSLGLRVTEIVDSDRRV</sequence>
<evidence type="ECO:0000256" key="6">
    <source>
        <dbReference type="ARBA" id="ARBA00022779"/>
    </source>
</evidence>
<dbReference type="InterPro" id="IPR001172">
    <property type="entry name" value="FliN_T3SS_HrcQb"/>
</dbReference>
<dbReference type="SUPFAM" id="SSF101801">
    <property type="entry name" value="Surface presentation of antigens (SPOA)"/>
    <property type="match status" value="1"/>
</dbReference>
<keyword evidence="4" id="KW-1003">Cell membrane</keyword>
<evidence type="ECO:0000256" key="7">
    <source>
        <dbReference type="ARBA" id="ARBA00023136"/>
    </source>
</evidence>
<dbReference type="InterPro" id="IPR051469">
    <property type="entry name" value="FliN/MopA/SpaO"/>
</dbReference>